<evidence type="ECO:0000313" key="4">
    <source>
        <dbReference type="Proteomes" id="UP000831796"/>
    </source>
</evidence>
<reference evidence="3" key="1">
    <citation type="submission" date="2022-04" db="EMBL/GenBank/DDBJ databases">
        <title>Hymenobacter sp. isolated from the air.</title>
        <authorList>
            <person name="Won M."/>
            <person name="Lee C.-M."/>
            <person name="Woen H.-Y."/>
            <person name="Kwon S.-W."/>
        </authorList>
    </citation>
    <scope>NUCLEOTIDE SEQUENCE</scope>
    <source>
        <strain evidence="3">5116S-3</strain>
    </source>
</reference>
<keyword evidence="2" id="KW-1133">Transmembrane helix</keyword>
<evidence type="ECO:0000313" key="3">
    <source>
        <dbReference type="EMBL" id="UOQ71106.1"/>
    </source>
</evidence>
<protein>
    <submittedName>
        <fullName evidence="3">Uncharacterized protein</fullName>
    </submittedName>
</protein>
<dbReference type="AlphaFoldDB" id="A0A8T9Q019"/>
<dbReference type="KEGG" id="hcu:MUN79_20905"/>
<proteinExistence type="predicted"/>
<keyword evidence="2" id="KW-0472">Membrane</keyword>
<name>A0A8T9Q019_9BACT</name>
<keyword evidence="2" id="KW-0812">Transmembrane</keyword>
<sequence length="68" mass="6768">MSQRPTPVPPVAGVSISSKNGIIVLIIILILIALFGKSTTSPGPAAAPKHPTPAAPVDTLATVDSAAE</sequence>
<evidence type="ECO:0000256" key="2">
    <source>
        <dbReference type="SAM" id="Phobius"/>
    </source>
</evidence>
<accession>A0A8T9Q019</accession>
<gene>
    <name evidence="3" type="ORF">MUN79_20905</name>
</gene>
<feature type="transmembrane region" description="Helical" evidence="2">
    <location>
        <begin position="20"/>
        <end position="36"/>
    </location>
</feature>
<feature type="region of interest" description="Disordered" evidence="1">
    <location>
        <begin position="40"/>
        <end position="68"/>
    </location>
</feature>
<organism evidence="3 4">
    <name type="scientific">Hymenobacter cellulosilyticus</name>
    <dbReference type="NCBI Taxonomy" id="2932248"/>
    <lineage>
        <taxon>Bacteria</taxon>
        <taxon>Pseudomonadati</taxon>
        <taxon>Bacteroidota</taxon>
        <taxon>Cytophagia</taxon>
        <taxon>Cytophagales</taxon>
        <taxon>Hymenobacteraceae</taxon>
        <taxon>Hymenobacter</taxon>
    </lineage>
</organism>
<keyword evidence="4" id="KW-1185">Reference proteome</keyword>
<dbReference type="Proteomes" id="UP000831796">
    <property type="component" value="Chromosome"/>
</dbReference>
<dbReference type="RefSeq" id="WP_244674517.1">
    <property type="nucleotide sequence ID" value="NZ_CP095046.1"/>
</dbReference>
<dbReference type="EMBL" id="CP095046">
    <property type="protein sequence ID" value="UOQ71106.1"/>
    <property type="molecule type" value="Genomic_DNA"/>
</dbReference>
<evidence type="ECO:0000256" key="1">
    <source>
        <dbReference type="SAM" id="MobiDB-lite"/>
    </source>
</evidence>